<organism evidence="2 3">
    <name type="scientific">Brevundimonas lenta</name>
    <dbReference type="NCBI Taxonomy" id="424796"/>
    <lineage>
        <taxon>Bacteria</taxon>
        <taxon>Pseudomonadati</taxon>
        <taxon>Pseudomonadota</taxon>
        <taxon>Alphaproteobacteria</taxon>
        <taxon>Caulobacterales</taxon>
        <taxon>Caulobacteraceae</taxon>
        <taxon>Brevundimonas</taxon>
    </lineage>
</organism>
<dbReference type="InterPro" id="IPR021265">
    <property type="entry name" value="DUF2842"/>
</dbReference>
<dbReference type="RefSeq" id="WP_183204048.1">
    <property type="nucleotide sequence ID" value="NZ_BAAAER010000001.1"/>
</dbReference>
<name>A0A7W6JD47_9CAUL</name>
<proteinExistence type="predicted"/>
<reference evidence="2 3" key="1">
    <citation type="submission" date="2020-08" db="EMBL/GenBank/DDBJ databases">
        <title>Genomic Encyclopedia of Type Strains, Phase IV (KMG-IV): sequencing the most valuable type-strain genomes for metagenomic binning, comparative biology and taxonomic classification.</title>
        <authorList>
            <person name="Goeker M."/>
        </authorList>
    </citation>
    <scope>NUCLEOTIDE SEQUENCE [LARGE SCALE GENOMIC DNA]</scope>
    <source>
        <strain evidence="2 3">DSM 23960</strain>
    </source>
</reference>
<dbReference type="Proteomes" id="UP000529946">
    <property type="component" value="Unassembled WGS sequence"/>
</dbReference>
<keyword evidence="1" id="KW-0472">Membrane</keyword>
<feature type="transmembrane region" description="Helical" evidence="1">
    <location>
        <begin position="40"/>
        <end position="58"/>
    </location>
</feature>
<evidence type="ECO:0000313" key="3">
    <source>
        <dbReference type="Proteomes" id="UP000529946"/>
    </source>
</evidence>
<evidence type="ECO:0000256" key="1">
    <source>
        <dbReference type="SAM" id="Phobius"/>
    </source>
</evidence>
<dbReference type="AlphaFoldDB" id="A0A7W6JD47"/>
<accession>A0A7W6JD47</accession>
<dbReference type="Pfam" id="PF11003">
    <property type="entry name" value="DUF2842"/>
    <property type="match status" value="1"/>
</dbReference>
<evidence type="ECO:0000313" key="2">
    <source>
        <dbReference type="EMBL" id="MBB4082897.1"/>
    </source>
</evidence>
<evidence type="ECO:0008006" key="4">
    <source>
        <dbReference type="Google" id="ProtNLM"/>
    </source>
</evidence>
<gene>
    <name evidence="2" type="ORF">GGR12_001763</name>
</gene>
<sequence>MGPRTRRFIAMIGVLGFLVVWIWGVVTVRGLLPPGQLIDLLFFAVGGIGWAFPLYPLFKWAEGGGKH</sequence>
<feature type="transmembrane region" description="Helical" evidence="1">
    <location>
        <begin position="7"/>
        <end position="28"/>
    </location>
</feature>
<comment type="caution">
    <text evidence="2">The sequence shown here is derived from an EMBL/GenBank/DDBJ whole genome shotgun (WGS) entry which is preliminary data.</text>
</comment>
<keyword evidence="1" id="KW-0812">Transmembrane</keyword>
<protein>
    <recommendedName>
        <fullName evidence="4">DUF2842 domain-containing protein</fullName>
    </recommendedName>
</protein>
<keyword evidence="1" id="KW-1133">Transmembrane helix</keyword>
<keyword evidence="3" id="KW-1185">Reference proteome</keyword>
<dbReference type="EMBL" id="JACIDM010000002">
    <property type="protein sequence ID" value="MBB4082897.1"/>
    <property type="molecule type" value="Genomic_DNA"/>
</dbReference>